<dbReference type="EMBL" id="CP165646">
    <property type="protein sequence ID" value="XDU63758.1"/>
    <property type="molecule type" value="Genomic_DNA"/>
</dbReference>
<organism evidence="1">
    <name type="scientific">Leptotrichia mesophila</name>
    <dbReference type="NCBI Taxonomy" id="3239303"/>
    <lineage>
        <taxon>Bacteria</taxon>
        <taxon>Fusobacteriati</taxon>
        <taxon>Fusobacteriota</taxon>
        <taxon>Fusobacteriia</taxon>
        <taxon>Fusobacteriales</taxon>
        <taxon>Leptotrichiaceae</taxon>
        <taxon>Leptotrichia</taxon>
    </lineage>
</organism>
<dbReference type="RefSeq" id="WP_369712208.1">
    <property type="nucleotide sequence ID" value="NZ_CP165646.1"/>
</dbReference>
<dbReference type="KEGG" id="lmes:AB8B23_07375"/>
<accession>A0AB39V7U8</accession>
<dbReference type="AlphaFoldDB" id="A0AB39V7U8"/>
<name>A0AB39V7U8_9FUSO</name>
<sequence length="59" mass="7309">MDKQSIKFLKEAINEKLNDNNLKYLEETFDMVYVKQNRNWELESDNPQFNRVMLFNYQM</sequence>
<gene>
    <name evidence="1" type="ORF">AB8B23_07375</name>
</gene>
<proteinExistence type="predicted"/>
<reference evidence="1" key="1">
    <citation type="submission" date="2024-07" db="EMBL/GenBank/DDBJ databases">
        <authorList>
            <person name="Li X.-J."/>
            <person name="Wang X."/>
        </authorList>
    </citation>
    <scope>NUCLEOTIDE SEQUENCE</scope>
    <source>
        <strain evidence="1">HSP-342</strain>
    </source>
</reference>
<evidence type="ECO:0000313" key="1">
    <source>
        <dbReference type="EMBL" id="XDU63758.1"/>
    </source>
</evidence>
<protein>
    <submittedName>
        <fullName evidence="1">Uncharacterized protein</fullName>
    </submittedName>
</protein>